<organism evidence="2 3">
    <name type="scientific">Solidesulfovibrio fructosivorans JJ]</name>
    <dbReference type="NCBI Taxonomy" id="596151"/>
    <lineage>
        <taxon>Bacteria</taxon>
        <taxon>Pseudomonadati</taxon>
        <taxon>Thermodesulfobacteriota</taxon>
        <taxon>Desulfovibrionia</taxon>
        <taxon>Desulfovibrionales</taxon>
        <taxon>Desulfovibrionaceae</taxon>
        <taxon>Solidesulfovibrio</taxon>
    </lineage>
</organism>
<proteinExistence type="predicted"/>
<evidence type="ECO:0000313" key="3">
    <source>
        <dbReference type="Proteomes" id="UP000006250"/>
    </source>
</evidence>
<accession>E1JYG0</accession>
<dbReference type="GO" id="GO:0005975">
    <property type="term" value="P:carbohydrate metabolic process"/>
    <property type="evidence" value="ECO:0007669"/>
    <property type="project" value="InterPro"/>
</dbReference>
<dbReference type="OrthoDB" id="5444547at2"/>
<sequence precursor="true">MRPRIPAALGGFFLIASILLAACPPQAAAQGLTSATKGVPLPGKGPRAYLAIVIDDLPNLALWSKLASDSDAYGIKTTLAVNTAKATADDYAVMAKHVANGHEIADHTRDHVPVAPGDVIRLRYYNPAAKSAYAAVDPAAAKLRIFVNDKPEPVAEYDLSENGPTPNLKKLVEALNNTRGVAAELGDTYYANIHAAFLSKTDKLDIFFKNGLVPLYVDIAQNARYEMENGKKDIETGLPGYACTSMVYPFLVTDAVSRKITSELGMNIGRVGPAGNVALGSPDGYNLYRVFAEKPRDLFGTNPASPEFKTKLEAFLKKLDEVGGIGCLYSHGPGEFTNEQWETLLPMLAKHKEIAFVTLRDLAKYVTTTATLKDGRYYLAQGGSGK</sequence>
<dbReference type="AlphaFoldDB" id="E1JYG0"/>
<dbReference type="Proteomes" id="UP000006250">
    <property type="component" value="Unassembled WGS sequence"/>
</dbReference>
<dbReference type="STRING" id="596151.DesfrDRAFT_2659"/>
<evidence type="ECO:0000313" key="2">
    <source>
        <dbReference type="EMBL" id="EFL50544.1"/>
    </source>
</evidence>
<name>E1JYG0_SOLFR</name>
<comment type="caution">
    <text evidence="2">The sequence shown here is derived from an EMBL/GenBank/DDBJ whole genome shotgun (WGS) entry which is preliminary data.</text>
</comment>
<dbReference type="PROSITE" id="PS51257">
    <property type="entry name" value="PROKAR_LIPOPROTEIN"/>
    <property type="match status" value="1"/>
</dbReference>
<protein>
    <submittedName>
        <fullName evidence="2">Polysaccharide deacetylase</fullName>
    </submittedName>
</protein>
<dbReference type="InterPro" id="IPR011330">
    <property type="entry name" value="Glyco_hydro/deAcase_b/a-brl"/>
</dbReference>
<dbReference type="EMBL" id="AECZ01000018">
    <property type="protein sequence ID" value="EFL50544.1"/>
    <property type="molecule type" value="Genomic_DNA"/>
</dbReference>
<feature type="signal peptide" evidence="1">
    <location>
        <begin position="1"/>
        <end position="21"/>
    </location>
</feature>
<dbReference type="eggNOG" id="ENOG50346C8">
    <property type="taxonomic scope" value="Bacteria"/>
</dbReference>
<keyword evidence="3" id="KW-1185">Reference proteome</keyword>
<feature type="chain" id="PRO_5003148274" evidence="1">
    <location>
        <begin position="22"/>
        <end position="386"/>
    </location>
</feature>
<evidence type="ECO:0000256" key="1">
    <source>
        <dbReference type="SAM" id="SignalP"/>
    </source>
</evidence>
<keyword evidence="1" id="KW-0732">Signal</keyword>
<dbReference type="SUPFAM" id="SSF88713">
    <property type="entry name" value="Glycoside hydrolase/deacetylase"/>
    <property type="match status" value="1"/>
</dbReference>
<reference evidence="2 3" key="1">
    <citation type="submission" date="2010-08" db="EMBL/GenBank/DDBJ databases">
        <title>The draft genome of Desulfovibrio fructosovorans JJ.</title>
        <authorList>
            <consortium name="US DOE Joint Genome Institute (JGI-PGF)"/>
            <person name="Lucas S."/>
            <person name="Copeland A."/>
            <person name="Lapidus A."/>
            <person name="Cheng J.-F."/>
            <person name="Bruce D."/>
            <person name="Goodwin L."/>
            <person name="Pitluck S."/>
            <person name="Land M.L."/>
            <person name="Hauser L."/>
            <person name="Chang Y.-J."/>
            <person name="Jeffries C."/>
            <person name="Wall J.D."/>
            <person name="Stahl D.A."/>
            <person name="Arkin A.P."/>
            <person name="Dehal P."/>
            <person name="Stolyar S.M."/>
            <person name="Hazen T.C."/>
            <person name="Woyke T.J."/>
        </authorList>
    </citation>
    <scope>NUCLEOTIDE SEQUENCE [LARGE SCALE GENOMIC DNA]</scope>
    <source>
        <strain evidence="2 3">JJ</strain>
    </source>
</reference>
<gene>
    <name evidence="2" type="ORF">DesfrDRAFT_2659</name>
</gene>
<dbReference type="Gene3D" id="3.20.20.370">
    <property type="entry name" value="Glycoside hydrolase/deacetylase"/>
    <property type="match status" value="1"/>
</dbReference>
<dbReference type="RefSeq" id="WP_005994616.1">
    <property type="nucleotide sequence ID" value="NZ_AECZ01000018.1"/>
</dbReference>